<dbReference type="InterPro" id="IPR029058">
    <property type="entry name" value="AB_hydrolase_fold"/>
</dbReference>
<evidence type="ECO:0000313" key="2">
    <source>
        <dbReference type="Proteomes" id="UP001595765"/>
    </source>
</evidence>
<dbReference type="PANTHER" id="PTHR43689:SF8">
    <property type="entry name" value="ALPHA_BETA-HYDROLASES SUPERFAMILY PROTEIN"/>
    <property type="match status" value="1"/>
</dbReference>
<proteinExistence type="predicted"/>
<accession>A0ABV8HF08</accession>
<dbReference type="Proteomes" id="UP001595765">
    <property type="component" value="Unassembled WGS sequence"/>
</dbReference>
<organism evidence="1 2">
    <name type="scientific">Streptomyces polygonati</name>
    <dbReference type="NCBI Taxonomy" id="1617087"/>
    <lineage>
        <taxon>Bacteria</taxon>
        <taxon>Bacillati</taxon>
        <taxon>Actinomycetota</taxon>
        <taxon>Actinomycetes</taxon>
        <taxon>Kitasatosporales</taxon>
        <taxon>Streptomycetaceae</taxon>
        <taxon>Streptomyces</taxon>
    </lineage>
</organism>
<gene>
    <name evidence="1" type="ORF">ACFO3J_00890</name>
</gene>
<keyword evidence="2" id="KW-1185">Reference proteome</keyword>
<keyword evidence="1" id="KW-0378">Hydrolase</keyword>
<evidence type="ECO:0000313" key="1">
    <source>
        <dbReference type="EMBL" id="MFC4030021.1"/>
    </source>
</evidence>
<protein>
    <submittedName>
        <fullName evidence="1">Alpha/beta fold hydrolase</fullName>
    </submittedName>
</protein>
<dbReference type="PANTHER" id="PTHR43689">
    <property type="entry name" value="HYDROLASE"/>
    <property type="match status" value="1"/>
</dbReference>
<dbReference type="GO" id="GO:0016787">
    <property type="term" value="F:hydrolase activity"/>
    <property type="evidence" value="ECO:0007669"/>
    <property type="project" value="UniProtKB-KW"/>
</dbReference>
<comment type="caution">
    <text evidence="1">The sequence shown here is derived from an EMBL/GenBank/DDBJ whole genome shotgun (WGS) entry which is preliminary data.</text>
</comment>
<dbReference type="SUPFAM" id="SSF53474">
    <property type="entry name" value="alpha/beta-Hydrolases"/>
    <property type="match status" value="1"/>
</dbReference>
<dbReference type="Gene3D" id="3.40.50.1820">
    <property type="entry name" value="alpha/beta hydrolase"/>
    <property type="match status" value="1"/>
</dbReference>
<sequence length="285" mass="29661">MSRSLTDATPIEFADLLAGLPEGAAPPPVQRRWVSTPAGGHVSGVFWQTGLPQLVLLHEAGSSARSWDDVLPAVDRPAVAVDLPGHGRSNWRGRGDYRPRRLAGAVAEAAHSFAPAGVPVVGRGLGALVAIAAAAKAPTQFGRVVLVDTLPGALTAPDRPWPTPSPDFAGQDEAHDWLAARVGPDSAAPATARTARQETVEGDDGRWTWRHHLGSLPDDAPTDLDDDALWARLAAVPAPLLVRTEGGPLDDKAVARFTTEAATGEISTVEPGPAALAALLRGLLP</sequence>
<reference evidence="2" key="1">
    <citation type="journal article" date="2019" name="Int. J. Syst. Evol. Microbiol.">
        <title>The Global Catalogue of Microorganisms (GCM) 10K type strain sequencing project: providing services to taxonomists for standard genome sequencing and annotation.</title>
        <authorList>
            <consortium name="The Broad Institute Genomics Platform"/>
            <consortium name="The Broad Institute Genome Sequencing Center for Infectious Disease"/>
            <person name="Wu L."/>
            <person name="Ma J."/>
        </authorList>
    </citation>
    <scope>NUCLEOTIDE SEQUENCE [LARGE SCALE GENOMIC DNA]</scope>
    <source>
        <strain evidence="2">CGMCC 4.7237</strain>
    </source>
</reference>
<dbReference type="EMBL" id="JBHSBB010000001">
    <property type="protein sequence ID" value="MFC4030021.1"/>
    <property type="molecule type" value="Genomic_DNA"/>
</dbReference>
<name>A0ABV8HF08_9ACTN</name>
<dbReference type="RefSeq" id="WP_386424824.1">
    <property type="nucleotide sequence ID" value="NZ_JBHSBB010000001.1"/>
</dbReference>